<sequence length="417" mass="46648">MPSYPSADVTPVAAPSPALPAPRAGTPLAGRMFTALHDRKLVYNACWEDPALDRAALGIRPDDHVLVITSGGCNALDYLLAGAGKVTAVDVNPRQNALLELKAAGVRRLSHGEFFELFGAGRSGRAHEMYRDALRGDLSPFARRYWDGYIEAFTGRGWRNSFYYRGTSGFLAKGLMLFLRRFQGLGPHLEELLEAPTLAEQRHIYESRLRDKLWSAARLGAQPLALSFAGVPPQQRREITEEYPGGTAQLIHDGLDAIFGRLPVTDNYFWRAYITGSYTPTCCPEYLKAANFARLRDALPRLDVRTTTVTGYLTAATPRPDVSKFVLLDHMDWMAWRDQAALAEEWQAIVDTARPGARVIYRSAGLRTRYLDPVSVVHEGRTRRLTELLHRHPELAARLHEQDRVHTYGSFHIADLP</sequence>
<dbReference type="InterPro" id="IPR021829">
    <property type="entry name" value="DUF3419"/>
</dbReference>
<comment type="caution">
    <text evidence="2">The sequence shown here is derived from an EMBL/GenBank/DDBJ whole genome shotgun (WGS) entry which is preliminary data.</text>
</comment>
<reference evidence="2 3" key="1">
    <citation type="journal article" date="2019" name="Int. J. Syst. Evol. Microbiol.">
        <title>The Global Catalogue of Microorganisms (GCM) 10K type strain sequencing project: providing services to taxonomists for standard genome sequencing and annotation.</title>
        <authorList>
            <consortium name="The Broad Institute Genomics Platform"/>
            <consortium name="The Broad Institute Genome Sequencing Center for Infectious Disease"/>
            <person name="Wu L."/>
            <person name="Ma J."/>
        </authorList>
    </citation>
    <scope>NUCLEOTIDE SEQUENCE [LARGE SCALE GENOMIC DNA]</scope>
    <source>
        <strain evidence="2 3">JCM 5062</strain>
    </source>
</reference>
<evidence type="ECO:0000313" key="3">
    <source>
        <dbReference type="Proteomes" id="UP001499942"/>
    </source>
</evidence>
<gene>
    <name evidence="2" type="ORF">GCM10010393_27650</name>
</gene>
<feature type="compositionally biased region" description="Low complexity" evidence="1">
    <location>
        <begin position="11"/>
        <end position="21"/>
    </location>
</feature>
<evidence type="ECO:0000313" key="2">
    <source>
        <dbReference type="EMBL" id="GAA2494134.1"/>
    </source>
</evidence>
<dbReference type="PANTHER" id="PTHR47473">
    <property type="entry name" value="BTA1P"/>
    <property type="match status" value="1"/>
</dbReference>
<dbReference type="Pfam" id="PF11899">
    <property type="entry name" value="DUF3419"/>
    <property type="match status" value="1"/>
</dbReference>
<name>A0ABN3M3J3_9ACTN</name>
<organism evidence="2 3">
    <name type="scientific">Streptomyces gobitricini</name>
    <dbReference type="NCBI Taxonomy" id="68211"/>
    <lineage>
        <taxon>Bacteria</taxon>
        <taxon>Bacillati</taxon>
        <taxon>Actinomycetota</taxon>
        <taxon>Actinomycetes</taxon>
        <taxon>Kitasatosporales</taxon>
        <taxon>Streptomycetaceae</taxon>
        <taxon>Streptomyces</taxon>
    </lineage>
</organism>
<protein>
    <submittedName>
        <fullName evidence="2">BtaA family protein</fullName>
    </submittedName>
</protein>
<dbReference type="Proteomes" id="UP001499942">
    <property type="component" value="Unassembled WGS sequence"/>
</dbReference>
<dbReference type="EMBL" id="BAAASR010000015">
    <property type="protein sequence ID" value="GAA2494134.1"/>
    <property type="molecule type" value="Genomic_DNA"/>
</dbReference>
<keyword evidence="3" id="KW-1185">Reference proteome</keyword>
<feature type="region of interest" description="Disordered" evidence="1">
    <location>
        <begin position="1"/>
        <end position="21"/>
    </location>
</feature>
<dbReference type="RefSeq" id="WP_344360581.1">
    <property type="nucleotide sequence ID" value="NZ_BAAASR010000015.1"/>
</dbReference>
<proteinExistence type="predicted"/>
<evidence type="ECO:0000256" key="1">
    <source>
        <dbReference type="SAM" id="MobiDB-lite"/>
    </source>
</evidence>
<dbReference type="PANTHER" id="PTHR47473:SF1">
    <property type="entry name" value="METHYLTRANSFERASE DOMAIN-CONTAINING PROTEIN"/>
    <property type="match status" value="1"/>
</dbReference>
<accession>A0ABN3M3J3</accession>